<dbReference type="RefSeq" id="WP_379814013.1">
    <property type="nucleotide sequence ID" value="NZ_JBHUDZ010000009.1"/>
</dbReference>
<evidence type="ECO:0000313" key="2">
    <source>
        <dbReference type="Proteomes" id="UP001597138"/>
    </source>
</evidence>
<dbReference type="Proteomes" id="UP001597138">
    <property type="component" value="Unassembled WGS sequence"/>
</dbReference>
<reference evidence="2" key="1">
    <citation type="journal article" date="2019" name="Int. J. Syst. Evol. Microbiol.">
        <title>The Global Catalogue of Microorganisms (GCM) 10K type strain sequencing project: providing services to taxonomists for standard genome sequencing and annotation.</title>
        <authorList>
            <consortium name="The Broad Institute Genomics Platform"/>
            <consortium name="The Broad Institute Genome Sequencing Center for Infectious Disease"/>
            <person name="Wu L."/>
            <person name="Ma J."/>
        </authorList>
    </citation>
    <scope>NUCLEOTIDE SEQUENCE [LARGE SCALE GENOMIC DNA]</scope>
    <source>
        <strain evidence="2">CCUG 70865</strain>
    </source>
</reference>
<evidence type="ECO:0000313" key="1">
    <source>
        <dbReference type="EMBL" id="MFD1603179.1"/>
    </source>
</evidence>
<comment type="caution">
    <text evidence="1">The sequence shown here is derived from an EMBL/GenBank/DDBJ whole genome shotgun (WGS) entry which is preliminary data.</text>
</comment>
<dbReference type="EMBL" id="JBHUDZ010000009">
    <property type="protein sequence ID" value="MFD1603179.1"/>
    <property type="molecule type" value="Genomic_DNA"/>
</dbReference>
<name>A0ABW4HCE1_9FLAO</name>
<organism evidence="1 2">
    <name type="scientific">Flavobacterium artemisiae</name>
    <dbReference type="NCBI Taxonomy" id="2126556"/>
    <lineage>
        <taxon>Bacteria</taxon>
        <taxon>Pseudomonadati</taxon>
        <taxon>Bacteroidota</taxon>
        <taxon>Flavobacteriia</taxon>
        <taxon>Flavobacteriales</taxon>
        <taxon>Flavobacteriaceae</taxon>
        <taxon>Flavobacterium</taxon>
    </lineage>
</organism>
<gene>
    <name evidence="1" type="ORF">ACFSC2_10565</name>
</gene>
<accession>A0ABW4HCE1</accession>
<protein>
    <submittedName>
        <fullName evidence="1">Uncharacterized protein</fullName>
    </submittedName>
</protein>
<keyword evidence="2" id="KW-1185">Reference proteome</keyword>
<sequence length="117" mass="13393">MRKSILGVISFLIFASFQSKKEEEIIVLYSAISCSCAQWQIVNSNSKENIYLERSNTKIVDADKIWNGKTLPLKIKVFGNFKEEIGLPAEMKFKGDPKPARVFKYDKIEVIQYGPKN</sequence>
<proteinExistence type="predicted"/>